<dbReference type="InterPro" id="IPR020946">
    <property type="entry name" value="Flavin_mOase-like"/>
</dbReference>
<dbReference type="InterPro" id="IPR036188">
    <property type="entry name" value="FAD/NAD-bd_sf"/>
</dbReference>
<feature type="region of interest" description="Disordered" evidence="7">
    <location>
        <begin position="483"/>
        <end position="504"/>
    </location>
</feature>
<comment type="caution">
    <text evidence="8">The sequence shown here is derived from an EMBL/GenBank/DDBJ whole genome shotgun (WGS) entry which is preliminary data.</text>
</comment>
<dbReference type="RefSeq" id="WP_378611867.1">
    <property type="nucleotide sequence ID" value="NZ_JBHSAX010000007.1"/>
</dbReference>
<evidence type="ECO:0000313" key="9">
    <source>
        <dbReference type="Proteomes" id="UP001595696"/>
    </source>
</evidence>
<proteinExistence type="inferred from homology"/>
<evidence type="ECO:0000256" key="1">
    <source>
        <dbReference type="ARBA" id="ARBA00009183"/>
    </source>
</evidence>
<dbReference type="InterPro" id="IPR050346">
    <property type="entry name" value="FMO-like"/>
</dbReference>
<gene>
    <name evidence="8" type="ORF">ACFO0B_09025</name>
</gene>
<dbReference type="InterPro" id="IPR000960">
    <property type="entry name" value="Flavin_mOase"/>
</dbReference>
<accession>A0ABV8DPW1</accession>
<keyword evidence="8" id="KW-0503">Monooxygenase</keyword>
<keyword evidence="5" id="KW-0521">NADP</keyword>
<dbReference type="Proteomes" id="UP001595696">
    <property type="component" value="Unassembled WGS sequence"/>
</dbReference>
<evidence type="ECO:0000256" key="3">
    <source>
        <dbReference type="ARBA" id="ARBA00022630"/>
    </source>
</evidence>
<keyword evidence="6 8" id="KW-0560">Oxidoreductase</keyword>
<dbReference type="EMBL" id="JBHSAX010000007">
    <property type="protein sequence ID" value="MFC3962131.1"/>
    <property type="molecule type" value="Genomic_DNA"/>
</dbReference>
<dbReference type="EC" id="1.14.13.-" evidence="8"/>
<evidence type="ECO:0000256" key="6">
    <source>
        <dbReference type="ARBA" id="ARBA00023002"/>
    </source>
</evidence>
<organism evidence="8 9">
    <name type="scientific">Nocardia jiangsuensis</name>
    <dbReference type="NCBI Taxonomy" id="1691563"/>
    <lineage>
        <taxon>Bacteria</taxon>
        <taxon>Bacillati</taxon>
        <taxon>Actinomycetota</taxon>
        <taxon>Actinomycetes</taxon>
        <taxon>Mycobacteriales</taxon>
        <taxon>Nocardiaceae</taxon>
        <taxon>Nocardia</taxon>
    </lineage>
</organism>
<keyword evidence="4" id="KW-0274">FAD</keyword>
<dbReference type="PROSITE" id="PS51257">
    <property type="entry name" value="PROKAR_LIPOPROTEIN"/>
    <property type="match status" value="1"/>
</dbReference>
<dbReference type="SUPFAM" id="SSF51905">
    <property type="entry name" value="FAD/NAD(P)-binding domain"/>
    <property type="match status" value="2"/>
</dbReference>
<evidence type="ECO:0000256" key="4">
    <source>
        <dbReference type="ARBA" id="ARBA00022827"/>
    </source>
</evidence>
<protein>
    <submittedName>
        <fullName evidence="8">Flavin-containing monooxygenase</fullName>
        <ecNumber evidence="8">1.14.13.-</ecNumber>
    </submittedName>
</protein>
<comment type="similarity">
    <text evidence="1">Belongs to the FMO family.</text>
</comment>
<dbReference type="Gene3D" id="3.50.50.60">
    <property type="entry name" value="FAD/NAD(P)-binding domain"/>
    <property type="match status" value="1"/>
</dbReference>
<reference evidence="9" key="1">
    <citation type="journal article" date="2019" name="Int. J. Syst. Evol. Microbiol.">
        <title>The Global Catalogue of Microorganisms (GCM) 10K type strain sequencing project: providing services to taxonomists for standard genome sequencing and annotation.</title>
        <authorList>
            <consortium name="The Broad Institute Genomics Platform"/>
            <consortium name="The Broad Institute Genome Sequencing Center for Infectious Disease"/>
            <person name="Wu L."/>
            <person name="Ma J."/>
        </authorList>
    </citation>
    <scope>NUCLEOTIDE SEQUENCE [LARGE SCALE GENOMIC DNA]</scope>
    <source>
        <strain evidence="9">CGMCC 4.7330</strain>
    </source>
</reference>
<name>A0ABV8DPW1_9NOCA</name>
<dbReference type="GO" id="GO:0004497">
    <property type="term" value="F:monooxygenase activity"/>
    <property type="evidence" value="ECO:0007669"/>
    <property type="project" value="UniProtKB-KW"/>
</dbReference>
<dbReference type="PRINTS" id="PR00370">
    <property type="entry name" value="FMOXYGENASE"/>
</dbReference>
<dbReference type="PIRSF" id="PIRSF000332">
    <property type="entry name" value="FMO"/>
    <property type="match status" value="1"/>
</dbReference>
<keyword evidence="9" id="KW-1185">Reference proteome</keyword>
<dbReference type="Pfam" id="PF00743">
    <property type="entry name" value="FMO-like"/>
    <property type="match status" value="1"/>
</dbReference>
<evidence type="ECO:0000313" key="8">
    <source>
        <dbReference type="EMBL" id="MFC3962131.1"/>
    </source>
</evidence>
<evidence type="ECO:0000256" key="5">
    <source>
        <dbReference type="ARBA" id="ARBA00022857"/>
    </source>
</evidence>
<comment type="similarity">
    <text evidence="2">Belongs to the FAD-binding monooxygenase family.</text>
</comment>
<dbReference type="PANTHER" id="PTHR23023">
    <property type="entry name" value="DIMETHYLANILINE MONOOXYGENASE"/>
    <property type="match status" value="1"/>
</dbReference>
<evidence type="ECO:0000256" key="2">
    <source>
        <dbReference type="ARBA" id="ARBA00010139"/>
    </source>
</evidence>
<evidence type="ECO:0000256" key="7">
    <source>
        <dbReference type="SAM" id="MobiDB-lite"/>
    </source>
</evidence>
<keyword evidence="3" id="KW-0285">Flavoprotein</keyword>
<sequence length="504" mass="55178">MTSRSRVAIVGAGIAGLACAKVLRQEGFPVEVFDRAPDVGGVWSATRRYPGLRAQNSSRTYRFSDLPMPEDFPDRLDGAQMQSYLESYVRRFDLGHALRLNTEVVAADPVDSGWLLEARDGTGVHRTSCDHLIIANGVHSDPLVPEFTGSDDFHRAGGQMGHSSLLSDLAAARGRNVVVVGYGTAACEIAEAVSHVAASTTVVARRLRWKLPRRAGRFLDAERLLQSRFGESHFGYRQQRRPEKFLNGPARSVRDSNLDLVQERTIRSLHLRELELVPDEPFGTVAHGTVDLAVDGFTEQVWAGRLTVVRDTTISALGAEKVPVAHLSDGQTIPADLVICATGYQQRVPFLTPFVQRRLTDDEGNFRLYRQILPPTVPRLSFAGYGGSALSAVAAEVGAHWTAALLTHRLDLPGPTAMGEALDERLSWLAERTGGGTHGTETGPFGVHHIDELLADLHAEFPARQRFAQWFRPVTPDDLKVIGAPKPELNTQPRPVDQVAAVQH</sequence>